<protein>
    <submittedName>
        <fullName evidence="2">Uncharacterized protein</fullName>
    </submittedName>
</protein>
<evidence type="ECO:0000313" key="3">
    <source>
        <dbReference type="Proteomes" id="UP000004690"/>
    </source>
</evidence>
<dbReference type="EMBL" id="JH651379">
    <property type="protein sequence ID" value="EIJ40438.1"/>
    <property type="molecule type" value="Genomic_DNA"/>
</dbReference>
<evidence type="ECO:0000256" key="1">
    <source>
        <dbReference type="SAM" id="SignalP"/>
    </source>
</evidence>
<keyword evidence="1" id="KW-0732">Signal</keyword>
<feature type="chain" id="PRO_5003668671" evidence="1">
    <location>
        <begin position="23"/>
        <end position="126"/>
    </location>
</feature>
<sequence length="126" mass="14203">MKNLGFILAFVMGLVVINTSSAQVDFPKADFLNTMNSFDDIGLDLSPDKSSELKDLNKGLVDNVSDILNSDKDQDKKIADLKSLQKDTKKKGIDILGEDDFNKYKKSMKKKLKPFNRKVKLLKYAL</sequence>
<keyword evidence="3" id="KW-1185">Reference proteome</keyword>
<proteinExistence type="predicted"/>
<organism evidence="2 3">
    <name type="scientific">Galbibacter orientalis DSM 19592</name>
    <dbReference type="NCBI Taxonomy" id="926559"/>
    <lineage>
        <taxon>Bacteria</taxon>
        <taxon>Pseudomonadati</taxon>
        <taxon>Bacteroidota</taxon>
        <taxon>Flavobacteriia</taxon>
        <taxon>Flavobacteriales</taxon>
        <taxon>Flavobacteriaceae</taxon>
        <taxon>Galbibacter</taxon>
    </lineage>
</organism>
<accession>I3C9Z5</accession>
<gene>
    <name evidence="2" type="ORF">JoomaDRAFT_3497</name>
</gene>
<dbReference type="RefSeq" id="WP_008614713.1">
    <property type="nucleotide sequence ID" value="NZ_JH651379.1"/>
</dbReference>
<dbReference type="Proteomes" id="UP000004690">
    <property type="component" value="Unassembled WGS sequence"/>
</dbReference>
<evidence type="ECO:0000313" key="2">
    <source>
        <dbReference type="EMBL" id="EIJ40438.1"/>
    </source>
</evidence>
<reference evidence="2 3" key="1">
    <citation type="submission" date="2012-02" db="EMBL/GenBank/DDBJ databases">
        <title>Improved High-Quality Draft genome of Joostella marina DSM 19592.</title>
        <authorList>
            <consortium name="US DOE Joint Genome Institute (JGI-PGF)"/>
            <person name="Lucas S."/>
            <person name="Copeland A."/>
            <person name="Lapidus A."/>
            <person name="Bruce D."/>
            <person name="Goodwin L."/>
            <person name="Pitluck S."/>
            <person name="Peters L."/>
            <person name="Chertkov O."/>
            <person name="Ovchinnikova G."/>
            <person name="Kyrpides N."/>
            <person name="Mavromatis K."/>
            <person name="Detter J.C."/>
            <person name="Han C."/>
            <person name="Land M."/>
            <person name="Hauser L."/>
            <person name="Markowitz V."/>
            <person name="Cheng J.-F."/>
            <person name="Hugenholtz P."/>
            <person name="Woyke T."/>
            <person name="Wu D."/>
            <person name="Tindall B."/>
            <person name="Brambilla E."/>
            <person name="Klenk H.-P."/>
            <person name="Eisen J.A."/>
        </authorList>
    </citation>
    <scope>NUCLEOTIDE SEQUENCE [LARGE SCALE GENOMIC DNA]</scope>
    <source>
        <strain evidence="2 3">DSM 19592</strain>
    </source>
</reference>
<dbReference type="AlphaFoldDB" id="I3C9Z5"/>
<name>I3C9Z5_9FLAO</name>
<dbReference type="HOGENOM" id="CLU_1978528_0_0_10"/>
<feature type="signal peptide" evidence="1">
    <location>
        <begin position="1"/>
        <end position="22"/>
    </location>
</feature>